<keyword evidence="4" id="KW-0808">Transferase</keyword>
<dbReference type="EnsemblPlants" id="OGLUM01G01340.4">
    <property type="protein sequence ID" value="OGLUM01G01340.4"/>
    <property type="gene ID" value="OGLUM01G01340"/>
</dbReference>
<protein>
    <recommendedName>
        <fullName evidence="9">Glycosyltransferase 61 catalytic domain-containing protein</fullName>
    </recommendedName>
</protein>
<dbReference type="Gramene" id="OGLUM01G01340.4">
    <property type="protein sequence ID" value="OGLUM01G01340.4"/>
    <property type="gene ID" value="OGLUM01G01340"/>
</dbReference>
<feature type="region of interest" description="Disordered" evidence="7">
    <location>
        <begin position="121"/>
        <end position="141"/>
    </location>
</feature>
<dbReference type="PANTHER" id="PTHR20961">
    <property type="entry name" value="GLYCOSYLTRANSFERASE"/>
    <property type="match status" value="1"/>
</dbReference>
<evidence type="ECO:0000256" key="6">
    <source>
        <dbReference type="ARBA" id="ARBA00023180"/>
    </source>
</evidence>
<evidence type="ECO:0000256" key="8">
    <source>
        <dbReference type="SAM" id="Phobius"/>
    </source>
</evidence>
<evidence type="ECO:0000256" key="2">
    <source>
        <dbReference type="ARBA" id="ARBA00004881"/>
    </source>
</evidence>
<evidence type="ECO:0000256" key="1">
    <source>
        <dbReference type="ARBA" id="ARBA00004323"/>
    </source>
</evidence>
<keyword evidence="8" id="KW-1133">Transmembrane helix</keyword>
<keyword evidence="5" id="KW-0333">Golgi apparatus</keyword>
<feature type="domain" description="Glycosyltransferase 61 catalytic" evidence="9">
    <location>
        <begin position="427"/>
        <end position="550"/>
    </location>
</feature>
<name>A0A0D9Y2I8_9ORYZ</name>
<reference evidence="10" key="3">
    <citation type="submission" date="2018-05" db="EMBL/GenBank/DDBJ databases">
        <title>OgluRS3 (Oryza glumaepatula Reference Sequence Version 3).</title>
        <authorList>
            <person name="Zhang J."/>
            <person name="Kudrna D."/>
            <person name="Lee S."/>
            <person name="Talag J."/>
            <person name="Welchert J."/>
            <person name="Wing R.A."/>
        </authorList>
    </citation>
    <scope>NUCLEOTIDE SEQUENCE [LARGE SCALE GENOMIC DNA]</scope>
</reference>
<comment type="subcellular location">
    <subcellularLocation>
        <location evidence="1">Golgi apparatus membrane</location>
        <topology evidence="1">Single-pass type II membrane protein</topology>
    </subcellularLocation>
</comment>
<dbReference type="Proteomes" id="UP000026961">
    <property type="component" value="Chromosome 1"/>
</dbReference>
<keyword evidence="11" id="KW-1185">Reference proteome</keyword>
<dbReference type="GO" id="GO:0016763">
    <property type="term" value="F:pentosyltransferase activity"/>
    <property type="evidence" value="ECO:0007669"/>
    <property type="project" value="UniProtKB-ARBA"/>
</dbReference>
<dbReference type="AlphaFoldDB" id="A0A0D9Y2I8"/>
<evidence type="ECO:0000313" key="10">
    <source>
        <dbReference type="EnsemblPlants" id="OGLUM01G01340.4"/>
    </source>
</evidence>
<keyword evidence="3" id="KW-0328">Glycosyltransferase</keyword>
<keyword evidence="6" id="KW-0325">Glycoprotein</keyword>
<reference evidence="10" key="1">
    <citation type="submission" date="2013-08" db="EMBL/GenBank/DDBJ databases">
        <title>Oryza genome evolution.</title>
        <authorList>
            <person name="Wing R.A."/>
            <person name="Panaud O."/>
            <person name="Oliveira A.C."/>
        </authorList>
    </citation>
    <scope>NUCLEOTIDE SEQUENCE</scope>
</reference>
<evidence type="ECO:0000313" key="11">
    <source>
        <dbReference type="Proteomes" id="UP000026961"/>
    </source>
</evidence>
<dbReference type="eggNOG" id="KOG4698">
    <property type="taxonomic scope" value="Eukaryota"/>
</dbReference>
<evidence type="ECO:0000256" key="5">
    <source>
        <dbReference type="ARBA" id="ARBA00023034"/>
    </source>
</evidence>
<proteinExistence type="predicted"/>
<feature type="compositionally biased region" description="Basic and acidic residues" evidence="7">
    <location>
        <begin position="121"/>
        <end position="135"/>
    </location>
</feature>
<keyword evidence="8" id="KW-0472">Membrane</keyword>
<comment type="pathway">
    <text evidence="2">Glycan metabolism.</text>
</comment>
<reference evidence="10" key="2">
    <citation type="submission" date="2015-04" db="UniProtKB">
        <authorList>
            <consortium name="EnsemblPlants"/>
        </authorList>
    </citation>
    <scope>IDENTIFICATION</scope>
</reference>
<accession>A0A0D9Y2I8</accession>
<evidence type="ECO:0000256" key="4">
    <source>
        <dbReference type="ARBA" id="ARBA00022679"/>
    </source>
</evidence>
<feature type="transmembrane region" description="Helical" evidence="8">
    <location>
        <begin position="20"/>
        <end position="38"/>
    </location>
</feature>
<dbReference type="PANTHER" id="PTHR20961:SF17">
    <property type="entry name" value="OS01G0118400 PROTEIN"/>
    <property type="match status" value="1"/>
</dbReference>
<organism evidence="10">
    <name type="scientific">Oryza glumipatula</name>
    <dbReference type="NCBI Taxonomy" id="40148"/>
    <lineage>
        <taxon>Eukaryota</taxon>
        <taxon>Viridiplantae</taxon>
        <taxon>Streptophyta</taxon>
        <taxon>Embryophyta</taxon>
        <taxon>Tracheophyta</taxon>
        <taxon>Spermatophyta</taxon>
        <taxon>Magnoliopsida</taxon>
        <taxon>Liliopsida</taxon>
        <taxon>Poales</taxon>
        <taxon>Poaceae</taxon>
        <taxon>BOP clade</taxon>
        <taxon>Oryzoideae</taxon>
        <taxon>Oryzeae</taxon>
        <taxon>Oryzinae</taxon>
        <taxon>Oryza</taxon>
    </lineage>
</organism>
<evidence type="ECO:0000256" key="3">
    <source>
        <dbReference type="ARBA" id="ARBA00022676"/>
    </source>
</evidence>
<dbReference type="Pfam" id="PF04577">
    <property type="entry name" value="Glyco_transf_61"/>
    <property type="match status" value="1"/>
</dbReference>
<evidence type="ECO:0000256" key="7">
    <source>
        <dbReference type="SAM" id="MobiDB-lite"/>
    </source>
</evidence>
<dbReference type="InterPro" id="IPR049625">
    <property type="entry name" value="Glyco_transf_61_cat"/>
</dbReference>
<evidence type="ECO:0000259" key="9">
    <source>
        <dbReference type="Pfam" id="PF04577"/>
    </source>
</evidence>
<dbReference type="GO" id="GO:0000139">
    <property type="term" value="C:Golgi membrane"/>
    <property type="evidence" value="ECO:0007669"/>
    <property type="project" value="UniProtKB-SubCell"/>
</dbReference>
<keyword evidence="8" id="KW-0812">Transmembrane</keyword>
<sequence>MKPGGSSGRLHALRFESQRFRLLTIVVGCFLISLTFLLSSRPDATVFSTLNPRESLEDARMPAMKMLHRSSSAGLTRDFHVDILPQQGDRDTHAHLQQSVDQTAEKTEWVKDTVIIQEVAGERSEEAEEAAERVAADSGDEAAPAVVADEDNAVKTTATVATTARPDQPCTHHTLARSQIIAEFQLPLKFNFLKRKNRVSSSFPVVEEKKKQQLPVKLQDAGEPARTPEQTVTSLQLNFEIWAPTNVADNVRAMNADSVDRRPLCDFSDFRTDICDFSGDVRMAANTSEFVVVVDPAAVASHKVRPYPRKGDATCMGRVTEITVRATGDAAGAPRCTRAHGVPAVAFSIGGYTGNIFHDFSDVIVPLYNTVQRYRGGVQLVMANVASWWLVKYDKLLRELSRHAPIDLAKAGAAGEVHCFPHAVVSLRAHRELIIERERSLDGLATPDFTRFLRRALSLPRDAPTRLGDGTGRRPRLLVISRGRTRLLLNLDAVVRAAEEVGFEVVVNESDVGNSIEQVGKLINSCDALLGVHGAGLTNMMFLPPGATMVQVVPWGGLQWIARMDYGEPAAAMGLNYIQYEIAVAESSLKDKYPAGDEIFTNPTGLHKRGFAFMKQTLMDGQDITIDVTRFRPVLQQALHNLAAK</sequence>
<dbReference type="InterPro" id="IPR007657">
    <property type="entry name" value="Glycosyltransferase_61"/>
</dbReference>